<protein>
    <submittedName>
        <fullName evidence="2">Uncharacterized protein</fullName>
    </submittedName>
</protein>
<feature type="compositionally biased region" description="Polar residues" evidence="1">
    <location>
        <begin position="33"/>
        <end position="43"/>
    </location>
</feature>
<name>A0A5E4R0E4_9NEOP</name>
<sequence length="134" mass="14216">MLSCVRGRAGRGWVLPGHRPMSRSQLISHCSGSDSFQRVSSPNPEGKSFNLRRGSPALPVQGDACRELLAGCAALCAQLGLRRSFSAGDVSAHTASPPVRSAISEVGMFGGSQLPLRRSVPCVVLGPRHWLLRA</sequence>
<proteinExistence type="predicted"/>
<evidence type="ECO:0000256" key="1">
    <source>
        <dbReference type="SAM" id="MobiDB-lite"/>
    </source>
</evidence>
<feature type="region of interest" description="Disordered" evidence="1">
    <location>
        <begin position="33"/>
        <end position="52"/>
    </location>
</feature>
<accession>A0A5E4R0E4</accession>
<organism evidence="2 3">
    <name type="scientific">Leptidea sinapis</name>
    <dbReference type="NCBI Taxonomy" id="189913"/>
    <lineage>
        <taxon>Eukaryota</taxon>
        <taxon>Metazoa</taxon>
        <taxon>Ecdysozoa</taxon>
        <taxon>Arthropoda</taxon>
        <taxon>Hexapoda</taxon>
        <taxon>Insecta</taxon>
        <taxon>Pterygota</taxon>
        <taxon>Neoptera</taxon>
        <taxon>Endopterygota</taxon>
        <taxon>Lepidoptera</taxon>
        <taxon>Glossata</taxon>
        <taxon>Ditrysia</taxon>
        <taxon>Papilionoidea</taxon>
        <taxon>Pieridae</taxon>
        <taxon>Dismorphiinae</taxon>
        <taxon>Leptidea</taxon>
    </lineage>
</organism>
<gene>
    <name evidence="2" type="ORF">LSINAPIS_LOCUS13828</name>
</gene>
<evidence type="ECO:0000313" key="3">
    <source>
        <dbReference type="Proteomes" id="UP000324832"/>
    </source>
</evidence>
<dbReference type="EMBL" id="FZQP02006815">
    <property type="protein sequence ID" value="VVD03946.1"/>
    <property type="molecule type" value="Genomic_DNA"/>
</dbReference>
<dbReference type="Proteomes" id="UP000324832">
    <property type="component" value="Unassembled WGS sequence"/>
</dbReference>
<keyword evidence="3" id="KW-1185">Reference proteome</keyword>
<evidence type="ECO:0000313" key="2">
    <source>
        <dbReference type="EMBL" id="VVD03946.1"/>
    </source>
</evidence>
<dbReference type="AlphaFoldDB" id="A0A5E4R0E4"/>
<reference evidence="2 3" key="1">
    <citation type="submission" date="2017-07" db="EMBL/GenBank/DDBJ databases">
        <authorList>
            <person name="Talla V."/>
            <person name="Backstrom N."/>
        </authorList>
    </citation>
    <scope>NUCLEOTIDE SEQUENCE [LARGE SCALE GENOMIC DNA]</scope>
</reference>